<dbReference type="InterPro" id="IPR011012">
    <property type="entry name" value="Longin-like_dom_sf"/>
</dbReference>
<proteinExistence type="predicted"/>
<dbReference type="PANTHER" id="PTHR12121:SF34">
    <property type="entry name" value="PROTEIN ANGEL"/>
    <property type="match status" value="1"/>
</dbReference>
<evidence type="ECO:0000313" key="2">
    <source>
        <dbReference type="Proteomes" id="UP000054498"/>
    </source>
</evidence>
<dbReference type="SUPFAM" id="SSF64356">
    <property type="entry name" value="SNARE-like"/>
    <property type="match status" value="1"/>
</dbReference>
<dbReference type="InterPro" id="IPR050410">
    <property type="entry name" value="CCR4/nocturin_mRNA_transcr"/>
</dbReference>
<dbReference type="Proteomes" id="UP000054498">
    <property type="component" value="Unassembled WGS sequence"/>
</dbReference>
<dbReference type="AlphaFoldDB" id="A0A0D2KBA9"/>
<reference evidence="1 2" key="1">
    <citation type="journal article" date="2013" name="BMC Genomics">
        <title>Reconstruction of the lipid metabolism for the microalga Monoraphidium neglectum from its genome sequence reveals characteristics suitable for biofuel production.</title>
        <authorList>
            <person name="Bogen C."/>
            <person name="Al-Dilaimi A."/>
            <person name="Albersmeier A."/>
            <person name="Wichmann J."/>
            <person name="Grundmann M."/>
            <person name="Rupp O."/>
            <person name="Lauersen K.J."/>
            <person name="Blifernez-Klassen O."/>
            <person name="Kalinowski J."/>
            <person name="Goesmann A."/>
            <person name="Mussgnug J.H."/>
            <person name="Kruse O."/>
        </authorList>
    </citation>
    <scope>NUCLEOTIDE SEQUENCE [LARGE SCALE GENOMIC DNA]</scope>
    <source>
        <strain evidence="1 2">SAG 48.87</strain>
    </source>
</reference>
<dbReference type="EC" id="3.1.-.-" evidence="1"/>
<organism evidence="1 2">
    <name type="scientific">Monoraphidium neglectum</name>
    <dbReference type="NCBI Taxonomy" id="145388"/>
    <lineage>
        <taxon>Eukaryota</taxon>
        <taxon>Viridiplantae</taxon>
        <taxon>Chlorophyta</taxon>
        <taxon>core chlorophytes</taxon>
        <taxon>Chlorophyceae</taxon>
        <taxon>CS clade</taxon>
        <taxon>Sphaeropleales</taxon>
        <taxon>Selenastraceae</taxon>
        <taxon>Monoraphidium</taxon>
    </lineage>
</organism>
<dbReference type="STRING" id="145388.A0A0D2KBA9"/>
<dbReference type="EMBL" id="KK104929">
    <property type="protein sequence ID" value="KIY93243.1"/>
    <property type="molecule type" value="Genomic_DNA"/>
</dbReference>
<dbReference type="SUPFAM" id="SSF56219">
    <property type="entry name" value="DNase I-like"/>
    <property type="match status" value="1"/>
</dbReference>
<dbReference type="RefSeq" id="XP_013892263.1">
    <property type="nucleotide sequence ID" value="XM_014036809.1"/>
</dbReference>
<dbReference type="Gene3D" id="4.10.60.20">
    <property type="match status" value="1"/>
</dbReference>
<accession>A0A0D2KBA9</accession>
<dbReference type="InterPro" id="IPR036691">
    <property type="entry name" value="Endo/exonu/phosph_ase_sf"/>
</dbReference>
<dbReference type="OrthoDB" id="428734at2759"/>
<dbReference type="GeneID" id="25732310"/>
<dbReference type="KEGG" id="mng:MNEG_14720"/>
<keyword evidence="1" id="KW-0378">Hydrolase</keyword>
<sequence>MDPLHLLRDQKLQHALPLASAYAALWDHPPTSEALKRQRARLDAAHHEPAFTNLSRDYKGTLDYILYTRDSLQPRALLELPSEAEVGARPGEGLPNANWSSDHISLMCEFSVVGARDMADNFRAQILNNKEAASIQTPVRTLGSVTFMYLRHNDLYVLMVTRNNANVMLAFKFMSSRLCQVAGVWQPSLVAGLLARH</sequence>
<dbReference type="Gene3D" id="3.30.450.60">
    <property type="match status" value="1"/>
</dbReference>
<dbReference type="GO" id="GO:0000175">
    <property type="term" value="F:3'-5'-RNA exonuclease activity"/>
    <property type="evidence" value="ECO:0007669"/>
    <property type="project" value="TreeGrafter"/>
</dbReference>
<protein>
    <submittedName>
        <fullName evidence="1">CCR4-NOT transcription complex subunit 6</fullName>
        <ecNumber evidence="1">3.1.-.-</ecNumber>
    </submittedName>
</protein>
<name>A0A0D2KBA9_9CHLO</name>
<evidence type="ECO:0000313" key="1">
    <source>
        <dbReference type="EMBL" id="KIY93243.1"/>
    </source>
</evidence>
<gene>
    <name evidence="1" type="ORF">MNEG_14720</name>
</gene>
<keyword evidence="2" id="KW-1185">Reference proteome</keyword>
<dbReference type="PANTHER" id="PTHR12121">
    <property type="entry name" value="CARBON CATABOLITE REPRESSOR PROTEIN 4"/>
    <property type="match status" value="1"/>
</dbReference>